<evidence type="ECO:0000313" key="2">
    <source>
        <dbReference type="EMBL" id="WEK46093.1"/>
    </source>
</evidence>
<name>A0AAJ5X463_9SPHN</name>
<accession>A0AAJ5X463</accession>
<keyword evidence="1" id="KW-0732">Signal</keyword>
<feature type="signal peptide" evidence="1">
    <location>
        <begin position="1"/>
        <end position="26"/>
    </location>
</feature>
<sequence length="254" mass="26120">MLTSVRSLMAATILAGTVLAAAPAFAEDEATPDLKVTGNVTLATQYRFRGVGLSDGDIAIQGGLTLNTKPGFYVGTWASSLEDTPQYGEVELDIFGGWAGQLTDSIGIDVGALYYAYPSANHKADCIGPCPADVIEFYGKVKPTIGPVGLTLGVAYMPKQDSLGSDDNLYLSADAALAIPSTPISLSGHVGYTDGGLAYYLTTNSKAFDWSVGASATVLGGLTLGVSYIGVEHDGPAVDGVTDDAIVGTLGFSF</sequence>
<dbReference type="InterPro" id="IPR010239">
    <property type="entry name" value="CHP02001"/>
</dbReference>
<proteinExistence type="predicted"/>
<dbReference type="KEGG" id="acob:P0Y56_13870"/>
<dbReference type="SUPFAM" id="SSF56935">
    <property type="entry name" value="Porins"/>
    <property type="match status" value="1"/>
</dbReference>
<dbReference type="NCBIfam" id="TIGR02001">
    <property type="entry name" value="gcw_chp"/>
    <property type="match status" value="1"/>
</dbReference>
<dbReference type="Pfam" id="PF09694">
    <property type="entry name" value="Gcw_chp"/>
    <property type="match status" value="1"/>
</dbReference>
<evidence type="ECO:0000313" key="3">
    <source>
        <dbReference type="Proteomes" id="UP001218362"/>
    </source>
</evidence>
<protein>
    <submittedName>
        <fullName evidence="2">TorF family putative porin</fullName>
    </submittedName>
</protein>
<feature type="chain" id="PRO_5042577538" evidence="1">
    <location>
        <begin position="27"/>
        <end position="254"/>
    </location>
</feature>
<evidence type="ECO:0000256" key="1">
    <source>
        <dbReference type="SAM" id="SignalP"/>
    </source>
</evidence>
<dbReference type="AlphaFoldDB" id="A0AAJ5X463"/>
<gene>
    <name evidence="2" type="ORF">P0Y56_13870</name>
</gene>
<dbReference type="EMBL" id="CP119316">
    <property type="protein sequence ID" value="WEK46093.1"/>
    <property type="molecule type" value="Genomic_DNA"/>
</dbReference>
<dbReference type="Proteomes" id="UP001218362">
    <property type="component" value="Chromosome"/>
</dbReference>
<organism evidence="2 3">
    <name type="scientific">Candidatus Andeanibacterium colombiense</name>
    <dbReference type="NCBI Taxonomy" id="3121345"/>
    <lineage>
        <taxon>Bacteria</taxon>
        <taxon>Pseudomonadati</taxon>
        <taxon>Pseudomonadota</taxon>
        <taxon>Alphaproteobacteria</taxon>
        <taxon>Sphingomonadales</taxon>
        <taxon>Sphingomonadaceae</taxon>
        <taxon>Candidatus Andeanibacterium</taxon>
    </lineage>
</organism>
<reference evidence="2" key="1">
    <citation type="submission" date="2023-03" db="EMBL/GenBank/DDBJ databases">
        <title>Andean soil-derived lignocellulolytic bacterial consortium as a source of novel taxa and putative plastic-active enzymes.</title>
        <authorList>
            <person name="Diaz-Garcia L."/>
            <person name="Chuvochina M."/>
            <person name="Feuerriegel G."/>
            <person name="Bunk B."/>
            <person name="Sproer C."/>
            <person name="Streit W.R."/>
            <person name="Rodriguez L.M."/>
            <person name="Overmann J."/>
            <person name="Jimenez D.J."/>
        </authorList>
    </citation>
    <scope>NUCLEOTIDE SEQUENCE</scope>
    <source>
        <strain evidence="2">MAG 26</strain>
    </source>
</reference>